<keyword evidence="11" id="KW-0966">Cell projection</keyword>
<accession>A0A7C4EKJ0</accession>
<comment type="caution">
    <text evidence="10">Lacks conserved residue(s) required for the propagation of feature annotation.</text>
</comment>
<protein>
    <recommendedName>
        <fullName evidence="3 9">Flagellar biosynthetic protein FliR</fullName>
    </recommendedName>
</protein>
<evidence type="ECO:0000256" key="8">
    <source>
        <dbReference type="ARBA" id="ARBA00023143"/>
    </source>
</evidence>
<reference evidence="11" key="1">
    <citation type="journal article" date="2020" name="mSystems">
        <title>Genome- and Community-Level Interaction Insights into Carbon Utilization and Element Cycling Functions of Hydrothermarchaeota in Hydrothermal Sediment.</title>
        <authorList>
            <person name="Zhou Z."/>
            <person name="Liu Y."/>
            <person name="Xu W."/>
            <person name="Pan J."/>
            <person name="Luo Z.H."/>
            <person name="Li M."/>
        </authorList>
    </citation>
    <scope>NUCLEOTIDE SEQUENCE [LARGE SCALE GENOMIC DNA]</scope>
    <source>
        <strain evidence="11">SpSt-413</strain>
    </source>
</reference>
<comment type="subcellular location">
    <subcellularLocation>
        <location evidence="10">Cell membrane</location>
        <topology evidence="10">Multi-pass membrane protein</topology>
    </subcellularLocation>
    <subcellularLocation>
        <location evidence="10">Bacterial flagellum basal body</location>
    </subcellularLocation>
</comment>
<dbReference type="PANTHER" id="PTHR30065:SF1">
    <property type="entry name" value="SURFACE PRESENTATION OF ANTIGENS PROTEIN SPAR"/>
    <property type="match status" value="1"/>
</dbReference>
<evidence type="ECO:0000256" key="9">
    <source>
        <dbReference type="NCBIfam" id="TIGR01400"/>
    </source>
</evidence>
<evidence type="ECO:0000256" key="6">
    <source>
        <dbReference type="ARBA" id="ARBA00022989"/>
    </source>
</evidence>
<dbReference type="InterPro" id="IPR006303">
    <property type="entry name" value="FliR"/>
</dbReference>
<dbReference type="InterPro" id="IPR002010">
    <property type="entry name" value="T3SS_IM_R"/>
</dbReference>
<evidence type="ECO:0000313" key="11">
    <source>
        <dbReference type="EMBL" id="HGG93092.1"/>
    </source>
</evidence>
<dbReference type="GO" id="GO:0044780">
    <property type="term" value="P:bacterial-type flagellum assembly"/>
    <property type="evidence" value="ECO:0007669"/>
    <property type="project" value="UniProtKB-UniRule"/>
</dbReference>
<feature type="transmembrane region" description="Helical" evidence="10">
    <location>
        <begin position="220"/>
        <end position="240"/>
    </location>
</feature>
<feature type="transmembrane region" description="Helical" evidence="10">
    <location>
        <begin position="12"/>
        <end position="31"/>
    </location>
</feature>
<dbReference type="Pfam" id="PF01311">
    <property type="entry name" value="Bac_export_1"/>
    <property type="match status" value="1"/>
</dbReference>
<evidence type="ECO:0000256" key="5">
    <source>
        <dbReference type="ARBA" id="ARBA00022692"/>
    </source>
</evidence>
<name>A0A7C4EKJ0_9BACT</name>
<evidence type="ECO:0000256" key="2">
    <source>
        <dbReference type="ARBA" id="ARBA00009772"/>
    </source>
</evidence>
<evidence type="ECO:0000256" key="4">
    <source>
        <dbReference type="ARBA" id="ARBA00022475"/>
    </source>
</evidence>
<gene>
    <name evidence="11" type="primary">fliR</name>
    <name evidence="11" type="ORF">ENR59_09115</name>
</gene>
<dbReference type="NCBIfam" id="TIGR01400">
    <property type="entry name" value="fliR"/>
    <property type="match status" value="1"/>
</dbReference>
<dbReference type="GO" id="GO:0006605">
    <property type="term" value="P:protein targeting"/>
    <property type="evidence" value="ECO:0007669"/>
    <property type="project" value="UniProtKB-UniRule"/>
</dbReference>
<dbReference type="AlphaFoldDB" id="A0A7C4EKJ0"/>
<evidence type="ECO:0000256" key="3">
    <source>
        <dbReference type="ARBA" id="ARBA00021717"/>
    </source>
</evidence>
<feature type="transmembrane region" description="Helical" evidence="10">
    <location>
        <begin position="128"/>
        <end position="150"/>
    </location>
</feature>
<organism evidence="11">
    <name type="scientific">Fundidesulfovibrio putealis</name>
    <dbReference type="NCBI Taxonomy" id="270496"/>
    <lineage>
        <taxon>Bacteria</taxon>
        <taxon>Pseudomonadati</taxon>
        <taxon>Thermodesulfobacteriota</taxon>
        <taxon>Desulfovibrionia</taxon>
        <taxon>Desulfovibrionales</taxon>
        <taxon>Desulfovibrionaceae</taxon>
        <taxon>Fundidesulfovibrio</taxon>
    </lineage>
</organism>
<keyword evidence="11" id="KW-0282">Flagellum</keyword>
<dbReference type="EMBL" id="DSRP01000632">
    <property type="protein sequence ID" value="HGG93092.1"/>
    <property type="molecule type" value="Genomic_DNA"/>
</dbReference>
<dbReference type="GO" id="GO:0009425">
    <property type="term" value="C:bacterial-type flagellum basal body"/>
    <property type="evidence" value="ECO:0007669"/>
    <property type="project" value="UniProtKB-SubCell"/>
</dbReference>
<evidence type="ECO:0000256" key="1">
    <source>
        <dbReference type="ARBA" id="ARBA00002578"/>
    </source>
</evidence>
<feature type="transmembrane region" description="Helical" evidence="10">
    <location>
        <begin position="68"/>
        <end position="84"/>
    </location>
</feature>
<evidence type="ECO:0000256" key="7">
    <source>
        <dbReference type="ARBA" id="ARBA00023136"/>
    </source>
</evidence>
<comment type="function">
    <text evidence="1 10">Role in flagellar biosynthesis.</text>
</comment>
<keyword evidence="8 10" id="KW-0975">Bacterial flagellum</keyword>
<dbReference type="GO" id="GO:0005886">
    <property type="term" value="C:plasma membrane"/>
    <property type="evidence" value="ECO:0007669"/>
    <property type="project" value="UniProtKB-SubCell"/>
</dbReference>
<sequence>MELLSLNVTEFYSFFLTAIRVSLVVFLLPFFGAGTIPNPVKGAFCVVLSLALWPRLSFPGTMLPQDTLGLILMICGELVLGLILDILIHFLFSAVMMGGHMIGFSMGFSMMNVLDPMSGTQDSVTAQFMYQCSLLIFLALNGHLFLLTGLAESFQLVPPGGLFITPSLADSILVFAGSLFTLAIKISAPVLASLFLVDLALALVSRAAPQMNVIQIGFPLKIGVGFLFMTLTLTALAHYVGDYIADLGPMYTAVMNRPPVR</sequence>
<keyword evidence="6 10" id="KW-1133">Transmembrane helix</keyword>
<keyword evidence="7 10" id="KW-0472">Membrane</keyword>
<keyword evidence="11" id="KW-0969">Cilium</keyword>
<evidence type="ECO:0000256" key="10">
    <source>
        <dbReference type="RuleBase" id="RU362071"/>
    </source>
</evidence>
<dbReference type="PRINTS" id="PR00953">
    <property type="entry name" value="TYPE3IMRPROT"/>
</dbReference>
<keyword evidence="5 10" id="KW-0812">Transmembrane</keyword>
<proteinExistence type="inferred from homology"/>
<keyword evidence="4 10" id="KW-1003">Cell membrane</keyword>
<comment type="similarity">
    <text evidence="2 10">Belongs to the FliR/MopE/SpaR family.</text>
</comment>
<dbReference type="PANTHER" id="PTHR30065">
    <property type="entry name" value="FLAGELLAR BIOSYNTHETIC PROTEIN FLIR"/>
    <property type="match status" value="1"/>
</dbReference>
<comment type="caution">
    <text evidence="11">The sequence shown here is derived from an EMBL/GenBank/DDBJ whole genome shotgun (WGS) entry which is preliminary data.</text>
</comment>